<protein>
    <recommendedName>
        <fullName evidence="4">C2H2-type domain-containing protein</fullName>
    </recommendedName>
</protein>
<accession>A0A5B0PR75</accession>
<comment type="caution">
    <text evidence="2">The sequence shown here is derived from an EMBL/GenBank/DDBJ whole genome shotgun (WGS) entry which is preliminary data.</text>
</comment>
<sequence length="140" mass="16260">MKHMSPMKMWISTNFCSIKILFILPALVVSIDEYSDCNWPQCTGVGSLIPFSKYPDYGFHSVKQCGQPVQQGTMNQPCENERHKLYYHCNTCHRFHCTNHPGLYKNRHGPRCPRDHINKELVTLNLLDKPSREGPSNLRR</sequence>
<reference evidence="2 3" key="1">
    <citation type="submission" date="2019-05" db="EMBL/GenBank/DDBJ databases">
        <title>Emergence of the Ug99 lineage of the wheat stem rust pathogen through somatic hybridization.</title>
        <authorList>
            <person name="Li F."/>
            <person name="Upadhyaya N.M."/>
            <person name="Sperschneider J."/>
            <person name="Matny O."/>
            <person name="Nguyen-Phuc H."/>
            <person name="Mago R."/>
            <person name="Raley C."/>
            <person name="Miller M.E."/>
            <person name="Silverstein K.A.T."/>
            <person name="Henningsen E."/>
            <person name="Hirsch C.D."/>
            <person name="Visser B."/>
            <person name="Pretorius Z.A."/>
            <person name="Steffenson B.J."/>
            <person name="Schwessinger B."/>
            <person name="Dodds P.N."/>
            <person name="Figueroa M."/>
        </authorList>
    </citation>
    <scope>NUCLEOTIDE SEQUENCE [LARGE SCALE GENOMIC DNA]</scope>
    <source>
        <strain evidence="2">21-0</strain>
    </source>
</reference>
<keyword evidence="3" id="KW-1185">Reference proteome</keyword>
<name>A0A5B0PR75_PUCGR</name>
<feature type="chain" id="PRO_5023149311" description="C2H2-type domain-containing protein" evidence="1">
    <location>
        <begin position="31"/>
        <end position="140"/>
    </location>
</feature>
<organism evidence="2 3">
    <name type="scientific">Puccinia graminis f. sp. tritici</name>
    <dbReference type="NCBI Taxonomy" id="56615"/>
    <lineage>
        <taxon>Eukaryota</taxon>
        <taxon>Fungi</taxon>
        <taxon>Dikarya</taxon>
        <taxon>Basidiomycota</taxon>
        <taxon>Pucciniomycotina</taxon>
        <taxon>Pucciniomycetes</taxon>
        <taxon>Pucciniales</taxon>
        <taxon>Pucciniaceae</taxon>
        <taxon>Puccinia</taxon>
    </lineage>
</organism>
<evidence type="ECO:0000313" key="2">
    <source>
        <dbReference type="EMBL" id="KAA1103222.1"/>
    </source>
</evidence>
<evidence type="ECO:0008006" key="4">
    <source>
        <dbReference type="Google" id="ProtNLM"/>
    </source>
</evidence>
<gene>
    <name evidence="2" type="ORF">PGT21_010253</name>
</gene>
<feature type="signal peptide" evidence="1">
    <location>
        <begin position="1"/>
        <end position="30"/>
    </location>
</feature>
<keyword evidence="1" id="KW-0732">Signal</keyword>
<dbReference type="Proteomes" id="UP000324748">
    <property type="component" value="Unassembled WGS sequence"/>
</dbReference>
<proteinExistence type="predicted"/>
<dbReference type="EMBL" id="VSWC01000042">
    <property type="protein sequence ID" value="KAA1103222.1"/>
    <property type="molecule type" value="Genomic_DNA"/>
</dbReference>
<dbReference type="AlphaFoldDB" id="A0A5B0PR75"/>
<evidence type="ECO:0000256" key="1">
    <source>
        <dbReference type="SAM" id="SignalP"/>
    </source>
</evidence>
<evidence type="ECO:0000313" key="3">
    <source>
        <dbReference type="Proteomes" id="UP000324748"/>
    </source>
</evidence>